<dbReference type="RefSeq" id="WP_013297476.1">
    <property type="nucleotide sequence ID" value="NC_014410.1"/>
</dbReference>
<feature type="transmembrane region" description="Helical" evidence="7">
    <location>
        <begin position="108"/>
        <end position="133"/>
    </location>
</feature>
<keyword evidence="4 7" id="KW-0812">Transmembrane</keyword>
<dbReference type="InterPro" id="IPR000515">
    <property type="entry name" value="MetI-like"/>
</dbReference>
<dbReference type="PANTHER" id="PTHR43744">
    <property type="entry name" value="ABC TRANSPORTER PERMEASE PROTEIN MG189-RELATED-RELATED"/>
    <property type="match status" value="1"/>
</dbReference>
<dbReference type="SUPFAM" id="SSF161098">
    <property type="entry name" value="MetI-like"/>
    <property type="match status" value="1"/>
</dbReference>
<comment type="subcellular location">
    <subcellularLocation>
        <location evidence="1 7">Cell membrane</location>
        <topology evidence="1 7">Multi-pass membrane protein</topology>
    </subcellularLocation>
</comment>
<feature type="transmembrane region" description="Helical" evidence="7">
    <location>
        <begin position="139"/>
        <end position="160"/>
    </location>
</feature>
<keyword evidence="2 7" id="KW-0813">Transport</keyword>
<dbReference type="OrthoDB" id="61400at2"/>
<evidence type="ECO:0000259" key="8">
    <source>
        <dbReference type="PROSITE" id="PS50928"/>
    </source>
</evidence>
<evidence type="ECO:0000256" key="4">
    <source>
        <dbReference type="ARBA" id="ARBA00022692"/>
    </source>
</evidence>
<gene>
    <name evidence="9" type="ordered locus">Tthe_0977</name>
</gene>
<feature type="transmembrane region" description="Helical" evidence="7">
    <location>
        <begin position="254"/>
        <end position="275"/>
    </location>
</feature>
<dbReference type="PANTHER" id="PTHR43744:SF9">
    <property type="entry name" value="POLYGALACTURONAN_RHAMNOGALACTURONAN TRANSPORT SYSTEM PERMEASE PROTEIN YTCP"/>
    <property type="match status" value="1"/>
</dbReference>
<proteinExistence type="inferred from homology"/>
<dbReference type="Pfam" id="PF00528">
    <property type="entry name" value="BPD_transp_1"/>
    <property type="match status" value="1"/>
</dbReference>
<comment type="similarity">
    <text evidence="7">Belongs to the binding-protein-dependent transport system permease family.</text>
</comment>
<keyword evidence="6 7" id="KW-0472">Membrane</keyword>
<evidence type="ECO:0000256" key="7">
    <source>
        <dbReference type="RuleBase" id="RU363032"/>
    </source>
</evidence>
<sequence>MKESKQYKIFKVVNTIIMIIVILVTLYPFWYLVSLSLSSEKYVYAGLVSIFPRGFTLKTYQVLLAEKEFWTSYKNTIIYTIVGTLISLFLSTLLAYPLSKKRLKGRGIILGFVVFTMFFSGGLIPTYLLVNALGMRNTIWGVVLPGAVSTFNVIVMKTFFEGIPTELEEAAQVDGMSTYGILLKIILPLSKPIMYVMALFYAVGVWNNWFGPFIYLDDNTKFPVALYLRNIIVGSQQTAVSSTSDVNNLAQISATVKSASVILTSIPIMMVYPFIQKYFVQGVMIGSLKG</sequence>
<feature type="transmembrane region" description="Helical" evidence="7">
    <location>
        <begin position="12"/>
        <end position="33"/>
    </location>
</feature>
<accession>D9TMY4</accession>
<dbReference type="GeneID" id="93863832"/>
<dbReference type="STRING" id="580327.Tthe_0977"/>
<evidence type="ECO:0000256" key="3">
    <source>
        <dbReference type="ARBA" id="ARBA00022475"/>
    </source>
</evidence>
<dbReference type="AlphaFoldDB" id="D9TMY4"/>
<dbReference type="GO" id="GO:0005886">
    <property type="term" value="C:plasma membrane"/>
    <property type="evidence" value="ECO:0007669"/>
    <property type="project" value="UniProtKB-SubCell"/>
</dbReference>
<reference evidence="9 10" key="1">
    <citation type="submission" date="2010-08" db="EMBL/GenBank/DDBJ databases">
        <title>Complete sequence of Thermoanaerobacterium thermosaccharolyticum DSM 571.</title>
        <authorList>
            <consortium name="US DOE Joint Genome Institute"/>
            <person name="Lucas S."/>
            <person name="Copeland A."/>
            <person name="Lapidus A."/>
            <person name="Cheng J.-F."/>
            <person name="Bruce D."/>
            <person name="Goodwin L."/>
            <person name="Pitluck S."/>
            <person name="Teshima H."/>
            <person name="Detter J.C."/>
            <person name="Han C."/>
            <person name="Tapia R."/>
            <person name="Land M."/>
            <person name="Hauser L."/>
            <person name="Chang Y.-J."/>
            <person name="Jeffries C."/>
            <person name="Kyrpides N."/>
            <person name="Ivanova N."/>
            <person name="Mikhailova N."/>
            <person name="Hemme C.L."/>
            <person name="Woyke T."/>
        </authorList>
    </citation>
    <scope>NUCLEOTIDE SEQUENCE [LARGE SCALE GENOMIC DNA]</scope>
    <source>
        <strain evidence="10">ATCC 7956 / DSM 571 / NCIMB 9385 / NCA 3814 / NCTC 13789 / WDCM 00135 / 2032</strain>
    </source>
</reference>
<dbReference type="InterPro" id="IPR035906">
    <property type="entry name" value="MetI-like_sf"/>
</dbReference>
<dbReference type="eggNOG" id="COG0395">
    <property type="taxonomic scope" value="Bacteria"/>
</dbReference>
<evidence type="ECO:0000256" key="1">
    <source>
        <dbReference type="ARBA" id="ARBA00004651"/>
    </source>
</evidence>
<dbReference type="CDD" id="cd06261">
    <property type="entry name" value="TM_PBP2"/>
    <property type="match status" value="1"/>
</dbReference>
<organism evidence="9 10">
    <name type="scientific">Thermoanaerobacterium thermosaccharolyticum (strain ATCC 7956 / DSM 571 / NCIMB 9385 / NCA 3814 / NCTC 13789 / WDCM 00135 / 2032)</name>
    <name type="common">Clostridium thermosaccharolyticum</name>
    <dbReference type="NCBI Taxonomy" id="580327"/>
    <lineage>
        <taxon>Bacteria</taxon>
        <taxon>Bacillati</taxon>
        <taxon>Bacillota</taxon>
        <taxon>Clostridia</taxon>
        <taxon>Thermoanaerobacterales</taxon>
        <taxon>Thermoanaerobacteraceae</taxon>
        <taxon>Thermoanaerobacterium</taxon>
    </lineage>
</organism>
<keyword evidence="10" id="KW-1185">Reference proteome</keyword>
<dbReference type="Gene3D" id="1.10.3720.10">
    <property type="entry name" value="MetI-like"/>
    <property type="match status" value="1"/>
</dbReference>
<feature type="transmembrane region" description="Helical" evidence="7">
    <location>
        <begin position="77"/>
        <end position="96"/>
    </location>
</feature>
<dbReference type="PROSITE" id="PS50928">
    <property type="entry name" value="ABC_TM1"/>
    <property type="match status" value="1"/>
</dbReference>
<dbReference type="HOGENOM" id="CLU_016047_1_0_9"/>
<keyword evidence="5 7" id="KW-1133">Transmembrane helix</keyword>
<evidence type="ECO:0000313" key="9">
    <source>
        <dbReference type="EMBL" id="ADL68507.1"/>
    </source>
</evidence>
<feature type="transmembrane region" description="Helical" evidence="7">
    <location>
        <begin position="181"/>
        <end position="203"/>
    </location>
</feature>
<feature type="domain" description="ABC transmembrane type-1" evidence="8">
    <location>
        <begin position="73"/>
        <end position="274"/>
    </location>
</feature>
<dbReference type="EMBL" id="CP002171">
    <property type="protein sequence ID" value="ADL68507.1"/>
    <property type="molecule type" value="Genomic_DNA"/>
</dbReference>
<dbReference type="GO" id="GO:0055085">
    <property type="term" value="P:transmembrane transport"/>
    <property type="evidence" value="ECO:0007669"/>
    <property type="project" value="InterPro"/>
</dbReference>
<evidence type="ECO:0000313" key="10">
    <source>
        <dbReference type="Proteomes" id="UP000001626"/>
    </source>
</evidence>
<protein>
    <submittedName>
        <fullName evidence="9">Binding-protein-dependent transport systems inner membrane component</fullName>
    </submittedName>
</protein>
<dbReference type="Proteomes" id="UP000001626">
    <property type="component" value="Chromosome"/>
</dbReference>
<name>D9TMY4_THETC</name>
<evidence type="ECO:0000256" key="2">
    <source>
        <dbReference type="ARBA" id="ARBA00022448"/>
    </source>
</evidence>
<evidence type="ECO:0000256" key="6">
    <source>
        <dbReference type="ARBA" id="ARBA00023136"/>
    </source>
</evidence>
<dbReference type="KEGG" id="ttm:Tthe_0977"/>
<evidence type="ECO:0000256" key="5">
    <source>
        <dbReference type="ARBA" id="ARBA00022989"/>
    </source>
</evidence>
<keyword evidence="3" id="KW-1003">Cell membrane</keyword>